<dbReference type="RefSeq" id="WP_171597607.1">
    <property type="nucleotide sequence ID" value="NZ_RZNH01000082.1"/>
</dbReference>
<gene>
    <name evidence="1" type="ORF">ELS83_21440</name>
</gene>
<proteinExistence type="predicted"/>
<comment type="caution">
    <text evidence="1">The sequence shown here is derived from an EMBL/GenBank/DDBJ whole genome shotgun (WGS) entry which is preliminary data.</text>
</comment>
<name>A0ABX1X1S0_9BACT</name>
<dbReference type="EMBL" id="RZNH01000082">
    <property type="protein sequence ID" value="NOU62358.1"/>
    <property type="molecule type" value="Genomic_DNA"/>
</dbReference>
<protein>
    <submittedName>
        <fullName evidence="1">Uncharacterized protein</fullName>
    </submittedName>
</protein>
<dbReference type="Proteomes" id="UP000732105">
    <property type="component" value="Unassembled WGS sequence"/>
</dbReference>
<accession>A0ABX1X1S0</accession>
<sequence>MKKEDFIKQKENLLVFVTKVSKTKELKESDKISLVKLTAILNEYTFENRIEIKGLLSRIIIDSLELDYSIGEKFIEFDNNIR</sequence>
<evidence type="ECO:0000313" key="2">
    <source>
        <dbReference type="Proteomes" id="UP000732105"/>
    </source>
</evidence>
<keyword evidence="2" id="KW-1185">Reference proteome</keyword>
<evidence type="ECO:0000313" key="1">
    <source>
        <dbReference type="EMBL" id="NOU62358.1"/>
    </source>
</evidence>
<organism evidence="1 2">
    <name type="scientific">Marinifilum caeruleilacunae</name>
    <dbReference type="NCBI Taxonomy" id="2499076"/>
    <lineage>
        <taxon>Bacteria</taxon>
        <taxon>Pseudomonadati</taxon>
        <taxon>Bacteroidota</taxon>
        <taxon>Bacteroidia</taxon>
        <taxon>Marinilabiliales</taxon>
        <taxon>Marinifilaceae</taxon>
    </lineage>
</organism>
<reference evidence="1 2" key="1">
    <citation type="submission" date="2018-12" db="EMBL/GenBank/DDBJ databases">
        <title>Marinifilum JC070 sp. nov., a marine bacterium isolated from Yongle Blue Hole in the South China Sea.</title>
        <authorList>
            <person name="Fu T."/>
        </authorList>
    </citation>
    <scope>NUCLEOTIDE SEQUENCE [LARGE SCALE GENOMIC DNA]</scope>
    <source>
        <strain evidence="1 2">JC070</strain>
    </source>
</reference>